<reference evidence="2" key="2">
    <citation type="journal article" date="2013" name="PLoS Genet.">
        <title>Comparative genome structure, secondary metabolite, and effector coding capacity across Cochliobolus pathogens.</title>
        <authorList>
            <person name="Condon B.J."/>
            <person name="Leng Y."/>
            <person name="Wu D."/>
            <person name="Bushley K.E."/>
            <person name="Ohm R.A."/>
            <person name="Otillar R."/>
            <person name="Martin J."/>
            <person name="Schackwitz W."/>
            <person name="Grimwood J."/>
            <person name="MohdZainudin N."/>
            <person name="Xue C."/>
            <person name="Wang R."/>
            <person name="Manning V.A."/>
            <person name="Dhillon B."/>
            <person name="Tu Z.J."/>
            <person name="Steffenson B.J."/>
            <person name="Salamov A."/>
            <person name="Sun H."/>
            <person name="Lowry S."/>
            <person name="LaButti K."/>
            <person name="Han J."/>
            <person name="Copeland A."/>
            <person name="Lindquist E."/>
            <person name="Barry K."/>
            <person name="Schmutz J."/>
            <person name="Baker S.E."/>
            <person name="Ciuffetti L.M."/>
            <person name="Grigoriev I.V."/>
            <person name="Zhong S."/>
            <person name="Turgeon B.G."/>
        </authorList>
    </citation>
    <scope>NUCLEOTIDE SEQUENCE [LARGE SCALE GENOMIC DNA]</scope>
    <source>
        <strain evidence="2">ND90Pr / ATCC 201652</strain>
    </source>
</reference>
<proteinExistence type="predicted"/>
<reference evidence="1 2" key="1">
    <citation type="journal article" date="2012" name="PLoS Pathog.">
        <title>Diverse lifestyles and strategies of plant pathogenesis encoded in the genomes of eighteen Dothideomycetes fungi.</title>
        <authorList>
            <person name="Ohm R.A."/>
            <person name="Feau N."/>
            <person name="Henrissat B."/>
            <person name="Schoch C.L."/>
            <person name="Horwitz B.A."/>
            <person name="Barry K.W."/>
            <person name="Condon B.J."/>
            <person name="Copeland A.C."/>
            <person name="Dhillon B."/>
            <person name="Glaser F."/>
            <person name="Hesse C.N."/>
            <person name="Kosti I."/>
            <person name="LaButti K."/>
            <person name="Lindquist E.A."/>
            <person name="Lucas S."/>
            <person name="Salamov A.A."/>
            <person name="Bradshaw R.E."/>
            <person name="Ciuffetti L."/>
            <person name="Hamelin R.C."/>
            <person name="Kema G.H.J."/>
            <person name="Lawrence C."/>
            <person name="Scott J.A."/>
            <person name="Spatafora J.W."/>
            <person name="Turgeon B.G."/>
            <person name="de Wit P.J.G.M."/>
            <person name="Zhong S."/>
            <person name="Goodwin S.B."/>
            <person name="Grigoriev I.V."/>
        </authorList>
    </citation>
    <scope>NUCLEOTIDE SEQUENCE [LARGE SCALE GENOMIC DNA]</scope>
    <source>
        <strain evidence="2">ND90Pr / ATCC 201652</strain>
    </source>
</reference>
<dbReference type="AlphaFoldDB" id="M2QZX1"/>
<gene>
    <name evidence="1" type="ORF">COCSADRAFT_244713</name>
</gene>
<organism evidence="1 2">
    <name type="scientific">Cochliobolus sativus (strain ND90Pr / ATCC 201652)</name>
    <name type="common">Common root rot and spot blotch fungus</name>
    <name type="synonym">Bipolaris sorokiniana</name>
    <dbReference type="NCBI Taxonomy" id="665912"/>
    <lineage>
        <taxon>Eukaryota</taxon>
        <taxon>Fungi</taxon>
        <taxon>Dikarya</taxon>
        <taxon>Ascomycota</taxon>
        <taxon>Pezizomycotina</taxon>
        <taxon>Dothideomycetes</taxon>
        <taxon>Pleosporomycetidae</taxon>
        <taxon>Pleosporales</taxon>
        <taxon>Pleosporineae</taxon>
        <taxon>Pleosporaceae</taxon>
        <taxon>Bipolaris</taxon>
    </lineage>
</organism>
<dbReference type="RefSeq" id="XP_007703906.1">
    <property type="nucleotide sequence ID" value="XM_007705716.1"/>
</dbReference>
<dbReference type="Proteomes" id="UP000016934">
    <property type="component" value="Unassembled WGS sequence"/>
</dbReference>
<dbReference type="KEGG" id="bsc:COCSADRAFT_244713"/>
<accession>M2QZX1</accession>
<dbReference type="EMBL" id="KB445650">
    <property type="protein sequence ID" value="EMD60599.1"/>
    <property type="molecule type" value="Genomic_DNA"/>
</dbReference>
<evidence type="ECO:0000313" key="2">
    <source>
        <dbReference type="Proteomes" id="UP000016934"/>
    </source>
</evidence>
<dbReference type="GeneID" id="19135089"/>
<protein>
    <submittedName>
        <fullName evidence="1">Uncharacterized protein</fullName>
    </submittedName>
</protein>
<sequence length="157" mass="17876">MIPEVSCLSGSQKVTFGPSWVAEDNWWDCYDYEQGYDAQSLLTTRCRIRNSWCNSEECDDERAEYHGNFPHEQTDLAIPSLWGVGGKGTANQSPMMMKVPNIALIRLLITGYRLSGTTPVIATNYRSESCGTWIKQRLHSTNLRKCRMPLLALLVRR</sequence>
<dbReference type="HOGENOM" id="CLU_1677730_0_0_1"/>
<dbReference type="OMA" id="DERAEYH"/>
<dbReference type="OrthoDB" id="10358869at2759"/>
<name>M2QZX1_COCSN</name>
<evidence type="ECO:0000313" key="1">
    <source>
        <dbReference type="EMBL" id="EMD60599.1"/>
    </source>
</evidence>
<keyword evidence="2" id="KW-1185">Reference proteome</keyword>